<dbReference type="Pfam" id="PF06057">
    <property type="entry name" value="VirJ"/>
    <property type="match status" value="1"/>
</dbReference>
<name>A0ABV0BKJ7_9HYPH</name>
<dbReference type="Gene3D" id="3.40.50.1820">
    <property type="entry name" value="alpha/beta hydrolase"/>
    <property type="match status" value="1"/>
</dbReference>
<dbReference type="EMBL" id="JBBYXI010000002">
    <property type="protein sequence ID" value="MEN3930796.1"/>
    <property type="molecule type" value="Genomic_DNA"/>
</dbReference>
<reference evidence="3 4" key="1">
    <citation type="submission" date="2024-04" db="EMBL/GenBank/DDBJ databases">
        <title>A novel species isolated from cricket.</title>
        <authorList>
            <person name="Wang H.-C."/>
        </authorList>
    </citation>
    <scope>NUCLEOTIDE SEQUENCE [LARGE SCALE GENOMIC DNA]</scope>
    <source>
        <strain evidence="3 4">WL0021</strain>
    </source>
</reference>
<keyword evidence="1" id="KW-1133">Transmembrane helix</keyword>
<evidence type="ECO:0000259" key="2">
    <source>
        <dbReference type="Pfam" id="PF06057"/>
    </source>
</evidence>
<dbReference type="SUPFAM" id="SSF53474">
    <property type="entry name" value="alpha/beta-Hydrolases"/>
    <property type="match status" value="1"/>
</dbReference>
<dbReference type="InterPro" id="IPR010333">
    <property type="entry name" value="VirJ"/>
</dbReference>
<evidence type="ECO:0000313" key="3">
    <source>
        <dbReference type="EMBL" id="MEN3930796.1"/>
    </source>
</evidence>
<keyword evidence="4" id="KW-1185">Reference proteome</keyword>
<proteinExistence type="predicted"/>
<gene>
    <name evidence="3" type="ORF">WJT86_06955</name>
</gene>
<accession>A0ABV0BKJ7</accession>
<keyword evidence="1" id="KW-0812">Transmembrane</keyword>
<dbReference type="PIRSF" id="PIRSF029063">
    <property type="entry name" value="IV_sec_VirJ"/>
    <property type="match status" value="1"/>
</dbReference>
<dbReference type="RefSeq" id="WP_346336821.1">
    <property type="nucleotide sequence ID" value="NZ_JBBYXI010000002.1"/>
</dbReference>
<comment type="caution">
    <text evidence="3">The sequence shown here is derived from an EMBL/GenBank/DDBJ whole genome shotgun (WGS) entry which is preliminary data.</text>
</comment>
<evidence type="ECO:0000313" key="4">
    <source>
        <dbReference type="Proteomes" id="UP001418637"/>
    </source>
</evidence>
<protein>
    <submittedName>
        <fullName evidence="3">AcvB/VirJ family lysyl-phosphatidylglycerol hydrolase</fullName>
    </submittedName>
</protein>
<sequence length="480" mass="52573">MSLSKRLIKFSIMFLILIMAALVAVMLVFKGGKIIDYFTPAPTIATFNLDTPTMGIVKVYEPEAEPEGLVIIAADKAKAKDQTALAKEFAEQNLIAVTLDFDALRLERASRLADVDCHYLSDDLKDAAEAVQRNMSLKKYFFPSIVGLGEAAPFAYAVIAQAPKNTLAGGISVGFSDRLKTDRPYCEGALTEPVRGQDNITEYQLSTKLKDDKELPSPWYVIVTAQEQAKADNFTNAIDKAISITASAGEATDKAVIDTAQELQRQEENGVQSLPVSIIPPQGPTKALVIILSGDGGWRDIDKKIGDKLASKGIAVVGVDSLRYFWSRKEPATIAADIELLFTEYGKQFQTDKYGLAGYSFGANVIPFAWPLISKPTRKQVKLISLLGVAPNTDFEVSVEGYLGSTSDTAEAVKPYLEKMPMQQTQCFYGKEETEEDKTACTFPEFDKAERIMTEGGHHFDGDYDALADRISNRLLSAQP</sequence>
<feature type="domain" description="Bacterial virulence" evidence="2">
    <location>
        <begin position="288"/>
        <end position="475"/>
    </location>
</feature>
<dbReference type="GO" id="GO:0016787">
    <property type="term" value="F:hydrolase activity"/>
    <property type="evidence" value="ECO:0007669"/>
    <property type="project" value="UniProtKB-KW"/>
</dbReference>
<keyword evidence="1" id="KW-0472">Membrane</keyword>
<keyword evidence="3" id="KW-0378">Hydrolase</keyword>
<dbReference type="InterPro" id="IPR011225">
    <property type="entry name" value="IV_sec_VirJ"/>
</dbReference>
<evidence type="ECO:0000256" key="1">
    <source>
        <dbReference type="SAM" id="Phobius"/>
    </source>
</evidence>
<dbReference type="InterPro" id="IPR029058">
    <property type="entry name" value="AB_hydrolase_fold"/>
</dbReference>
<feature type="transmembrane region" description="Helical" evidence="1">
    <location>
        <begin position="7"/>
        <end position="29"/>
    </location>
</feature>
<organism evidence="3 4">
    <name type="scientific">Hohaiivirga grylli</name>
    <dbReference type="NCBI Taxonomy" id="3133970"/>
    <lineage>
        <taxon>Bacteria</taxon>
        <taxon>Pseudomonadati</taxon>
        <taxon>Pseudomonadota</taxon>
        <taxon>Alphaproteobacteria</taxon>
        <taxon>Hyphomicrobiales</taxon>
        <taxon>Methylobacteriaceae</taxon>
        <taxon>Hohaiivirga</taxon>
    </lineage>
</organism>
<dbReference type="Proteomes" id="UP001418637">
    <property type="component" value="Unassembled WGS sequence"/>
</dbReference>